<comment type="similarity">
    <text evidence="2">Belongs to the ORC4 family.</text>
</comment>
<evidence type="ECO:0000256" key="1">
    <source>
        <dbReference type="ARBA" id="ARBA00004123"/>
    </source>
</evidence>
<dbReference type="InterPro" id="IPR033116">
    <property type="entry name" value="TRYPSIN_SER"/>
</dbReference>
<accession>A0A8K0E3Y2</accession>
<keyword evidence="7" id="KW-0547">Nucleotide-binding</keyword>
<dbReference type="PRINTS" id="PR00722">
    <property type="entry name" value="CHYMOTRYPSIN"/>
</dbReference>
<name>A0A8K0E3Y2_BRALA</name>
<keyword evidence="10" id="KW-0067">ATP-binding</keyword>
<dbReference type="PANTHER" id="PTHR12087:SF0">
    <property type="entry name" value="ORIGIN RECOGNITION COMPLEX SUBUNIT 4"/>
    <property type="match status" value="1"/>
</dbReference>
<dbReference type="OrthoDB" id="343623at2759"/>
<evidence type="ECO:0000256" key="6">
    <source>
        <dbReference type="ARBA" id="ARBA00022729"/>
    </source>
</evidence>
<feature type="domain" description="Peptidase S1" evidence="14">
    <location>
        <begin position="488"/>
        <end position="729"/>
    </location>
</feature>
<dbReference type="GO" id="GO:0003688">
    <property type="term" value="F:DNA replication origin binding"/>
    <property type="evidence" value="ECO:0007669"/>
    <property type="project" value="TreeGrafter"/>
</dbReference>
<dbReference type="InterPro" id="IPR009003">
    <property type="entry name" value="Peptidase_S1_PA"/>
</dbReference>
<dbReference type="GO" id="GO:0005737">
    <property type="term" value="C:cytoplasm"/>
    <property type="evidence" value="ECO:0007669"/>
    <property type="project" value="UniProtKB-ARBA"/>
</dbReference>
<dbReference type="Pfam" id="PF13401">
    <property type="entry name" value="AAA_22"/>
    <property type="match status" value="1"/>
</dbReference>
<dbReference type="PANTHER" id="PTHR12087">
    <property type="entry name" value="ORIGIN RECOGNITION COMPLEX SUBUNIT 4"/>
    <property type="match status" value="1"/>
</dbReference>
<evidence type="ECO:0000259" key="14">
    <source>
        <dbReference type="PROSITE" id="PS50240"/>
    </source>
</evidence>
<dbReference type="FunFam" id="3.40.50.300:FF:000649">
    <property type="entry name" value="Origin recognition complex subunit 4"/>
    <property type="match status" value="1"/>
</dbReference>
<keyword evidence="8" id="KW-0378">Hydrolase</keyword>
<keyword evidence="11" id="KW-0238">DNA-binding</keyword>
<keyword evidence="13" id="KW-0539">Nucleus</keyword>
<dbReference type="InterPro" id="IPR032705">
    <property type="entry name" value="ORC4_C"/>
</dbReference>
<dbReference type="GO" id="GO:0006270">
    <property type="term" value="P:DNA replication initiation"/>
    <property type="evidence" value="ECO:0007669"/>
    <property type="project" value="TreeGrafter"/>
</dbReference>
<sequence>MSKRKSSGSAVVSESACYLELQKVLRQQIYKISAPCDVDGESDLDKPRRHLLDLIQRCSSMGESNSALIIGPRGAGKTMLLSSVLEDLKENRDFRDNVLEVHLNGLLQTDDRIALKEITRQLQLENVVGDRVFGSFADNLAFLLEALKKGSRDSQAVLFVLEEFDLFAHHKNQTLLYNLFDIAQSQQAPITVIGLTCRLDVIELLEKRVKSRFSHRQIHLFNSLTFDQYLEVFESLLTLPSEFSDKKFCAKWNKHVQNLSEDQGVTSILKKLYDTSKDIRTLKTFLMLPVARISPSHPRLEMADFVEAHKLLTADSKSNTLHGLSVLELCLVVAMRRLSDIFVNQPFNFQMVYNEYQKFVQTRSHAVQSFDRPVVLKAFEHLQQMELVRAAEGSGTGGRGQKEFRPMLLMIDKSQLMQAIQKYPACPTEAQARVQVGHCASTLLTMATGQHLYRLMFLRFSLFLLVLSLAIQAVHGECGTRTTVSARIVGGNPAQVGAWPWQVQVLVIDSTGQQGFCGGTLIHPLWVLTAEHCYDGATSNLADTTILVGKHNIDVGNDTTEVMRTADVIHHHHDYQQTTLANDMALVRLNEEVDTTQSAINTACLPEASDTFPAGTNCTATGWGLLADGGAQPTSLYQVEMPLIQTSLCQQAYDTFSSFYQLCAGDWDNGGIDTCQGDSGGPLVSQKTEGGAWFLVGVTSFGGGCALEQSPGVYSKVTAFLDWISPTCYECSGNTSCAETQQSGDNTTACSIGQWCYLETTYESQGSATLVNVRRGCRAPDDCSSEALNNGVANTPNERCSVQGGQYVCHRCCRGANGCNDIQASRATVTMATAWTVVLLGISVALWS</sequence>
<dbReference type="Proteomes" id="UP000838412">
    <property type="component" value="Chromosome 12"/>
</dbReference>
<organism evidence="15 16">
    <name type="scientific">Branchiostoma lanceolatum</name>
    <name type="common">Common lancelet</name>
    <name type="synonym">Amphioxus lanceolatum</name>
    <dbReference type="NCBI Taxonomy" id="7740"/>
    <lineage>
        <taxon>Eukaryota</taxon>
        <taxon>Metazoa</taxon>
        <taxon>Chordata</taxon>
        <taxon>Cephalochordata</taxon>
        <taxon>Leptocardii</taxon>
        <taxon>Amphioxiformes</taxon>
        <taxon>Branchiostomatidae</taxon>
        <taxon>Branchiostoma</taxon>
    </lineage>
</organism>
<dbReference type="PROSITE" id="PS50240">
    <property type="entry name" value="TRYPSIN_DOM"/>
    <property type="match status" value="1"/>
</dbReference>
<dbReference type="Pfam" id="PF14629">
    <property type="entry name" value="ORC4_C"/>
    <property type="match status" value="1"/>
</dbReference>
<dbReference type="SUPFAM" id="SSF52540">
    <property type="entry name" value="P-loop containing nucleoside triphosphate hydrolases"/>
    <property type="match status" value="1"/>
</dbReference>
<dbReference type="InterPro" id="IPR016527">
    <property type="entry name" value="ORC4"/>
</dbReference>
<keyword evidence="4" id="KW-0645">Protease</keyword>
<dbReference type="InterPro" id="IPR049945">
    <property type="entry name" value="AAA_22"/>
</dbReference>
<dbReference type="InterPro" id="IPR001314">
    <property type="entry name" value="Peptidase_S1A"/>
</dbReference>
<dbReference type="GO" id="GO:0004252">
    <property type="term" value="F:serine-type endopeptidase activity"/>
    <property type="evidence" value="ECO:0007669"/>
    <property type="project" value="InterPro"/>
</dbReference>
<evidence type="ECO:0000256" key="10">
    <source>
        <dbReference type="ARBA" id="ARBA00022840"/>
    </source>
</evidence>
<dbReference type="Gene3D" id="3.40.50.300">
    <property type="entry name" value="P-loop containing nucleotide triphosphate hydrolases"/>
    <property type="match status" value="1"/>
</dbReference>
<dbReference type="Pfam" id="PF00089">
    <property type="entry name" value="Trypsin"/>
    <property type="match status" value="1"/>
</dbReference>
<evidence type="ECO:0000256" key="3">
    <source>
        <dbReference type="ARBA" id="ARBA00019083"/>
    </source>
</evidence>
<evidence type="ECO:0000256" key="7">
    <source>
        <dbReference type="ARBA" id="ARBA00022741"/>
    </source>
</evidence>
<evidence type="ECO:0000313" key="15">
    <source>
        <dbReference type="EMBL" id="CAH1241680.1"/>
    </source>
</evidence>
<dbReference type="SUPFAM" id="SSF50494">
    <property type="entry name" value="Trypsin-like serine proteases"/>
    <property type="match status" value="1"/>
</dbReference>
<keyword evidence="5" id="KW-0235">DNA replication</keyword>
<keyword evidence="6" id="KW-0732">Signal</keyword>
<reference evidence="15" key="1">
    <citation type="submission" date="2022-01" db="EMBL/GenBank/DDBJ databases">
        <authorList>
            <person name="Braso-Vives M."/>
        </authorList>
    </citation>
    <scope>NUCLEOTIDE SEQUENCE</scope>
</reference>
<keyword evidence="16" id="KW-1185">Reference proteome</keyword>
<dbReference type="InterPro" id="IPR027417">
    <property type="entry name" value="P-loop_NTPase"/>
</dbReference>
<dbReference type="SMART" id="SM00020">
    <property type="entry name" value="Tryp_SPc"/>
    <property type="match status" value="1"/>
</dbReference>
<proteinExistence type="inferred from homology"/>
<keyword evidence="12" id="KW-1015">Disulfide bond</keyword>
<evidence type="ECO:0000256" key="12">
    <source>
        <dbReference type="ARBA" id="ARBA00023157"/>
    </source>
</evidence>
<dbReference type="GO" id="GO:0005664">
    <property type="term" value="C:nuclear origin of replication recognition complex"/>
    <property type="evidence" value="ECO:0007669"/>
    <property type="project" value="TreeGrafter"/>
</dbReference>
<dbReference type="GO" id="GO:0006508">
    <property type="term" value="P:proteolysis"/>
    <property type="evidence" value="ECO:0007669"/>
    <property type="project" value="UniProtKB-KW"/>
</dbReference>
<dbReference type="GO" id="GO:0005524">
    <property type="term" value="F:ATP binding"/>
    <property type="evidence" value="ECO:0007669"/>
    <property type="project" value="UniProtKB-KW"/>
</dbReference>
<evidence type="ECO:0000256" key="11">
    <source>
        <dbReference type="ARBA" id="ARBA00023125"/>
    </source>
</evidence>
<evidence type="ECO:0000313" key="16">
    <source>
        <dbReference type="Proteomes" id="UP000838412"/>
    </source>
</evidence>
<comment type="subcellular location">
    <subcellularLocation>
        <location evidence="1">Nucleus</location>
    </subcellularLocation>
</comment>
<evidence type="ECO:0000256" key="8">
    <source>
        <dbReference type="ARBA" id="ARBA00022801"/>
    </source>
</evidence>
<keyword evidence="9" id="KW-0720">Serine protease</keyword>
<dbReference type="PROSITE" id="PS00135">
    <property type="entry name" value="TRYPSIN_SER"/>
    <property type="match status" value="1"/>
</dbReference>
<evidence type="ECO:0000256" key="5">
    <source>
        <dbReference type="ARBA" id="ARBA00022705"/>
    </source>
</evidence>
<gene>
    <name evidence="15" type="primary">ORC4</name>
    <name evidence="15" type="ORF">BLAG_LOCUS5194</name>
</gene>
<dbReference type="CDD" id="cd00190">
    <property type="entry name" value="Tryp_SPc"/>
    <property type="match status" value="1"/>
</dbReference>
<dbReference type="InterPro" id="IPR001254">
    <property type="entry name" value="Trypsin_dom"/>
</dbReference>
<dbReference type="GO" id="GO:0016887">
    <property type="term" value="F:ATP hydrolysis activity"/>
    <property type="evidence" value="ECO:0007669"/>
    <property type="project" value="InterPro"/>
</dbReference>
<evidence type="ECO:0000256" key="4">
    <source>
        <dbReference type="ARBA" id="ARBA00022670"/>
    </source>
</evidence>
<dbReference type="Gene3D" id="2.40.10.10">
    <property type="entry name" value="Trypsin-like serine proteases"/>
    <property type="match status" value="1"/>
</dbReference>
<evidence type="ECO:0000256" key="9">
    <source>
        <dbReference type="ARBA" id="ARBA00022825"/>
    </source>
</evidence>
<evidence type="ECO:0000256" key="2">
    <source>
        <dbReference type="ARBA" id="ARBA00005334"/>
    </source>
</evidence>
<dbReference type="CDD" id="cd00009">
    <property type="entry name" value="AAA"/>
    <property type="match status" value="1"/>
</dbReference>
<dbReference type="AlphaFoldDB" id="A0A8K0E3Y2"/>
<evidence type="ECO:0000256" key="13">
    <source>
        <dbReference type="ARBA" id="ARBA00023242"/>
    </source>
</evidence>
<protein>
    <recommendedName>
        <fullName evidence="3">Origin recognition complex subunit 4</fullName>
    </recommendedName>
</protein>
<dbReference type="InterPro" id="IPR043504">
    <property type="entry name" value="Peptidase_S1_PA_chymotrypsin"/>
</dbReference>
<dbReference type="EMBL" id="OV696697">
    <property type="protein sequence ID" value="CAH1241680.1"/>
    <property type="molecule type" value="Genomic_DNA"/>
</dbReference>
<dbReference type="FunFam" id="2.40.10.10:FF:000120">
    <property type="entry name" value="Putative serine protease"/>
    <property type="match status" value="1"/>
</dbReference>